<dbReference type="KEGG" id="dax:FDQ92_14250"/>
<dbReference type="RefSeq" id="WP_137425510.1">
    <property type="nucleotide sequence ID" value="NZ_CP040098.1"/>
</dbReference>
<name>A0A4V1ERY2_9BACT</name>
<keyword evidence="2" id="KW-1185">Reference proteome</keyword>
<evidence type="ECO:0000313" key="1">
    <source>
        <dbReference type="EMBL" id="QCQ23231.1"/>
    </source>
</evidence>
<sequence length="162" mass="18426">MSAKAGDAQGRARCLSIWEEEDLRPPPRDVDLERLGSSIRKLPPSLWSPRMFFHGASDTRLRDFSGEVFPATFRGRRTTHPLFVLQSLPKLGHKVCPCSSKNWGASRYLRGGCRLEITGKHLDRDAYLVEDCAFNLPRDERFVSRLTFMGLVPEDCVETCKE</sequence>
<evidence type="ECO:0000313" key="2">
    <source>
        <dbReference type="Proteomes" id="UP000298602"/>
    </source>
</evidence>
<reference evidence="1 2" key="2">
    <citation type="submission" date="2019-05" db="EMBL/GenBank/DDBJ databases">
        <authorList>
            <person name="Suflita J.M."/>
            <person name="Marks C.R."/>
        </authorList>
    </citation>
    <scope>NUCLEOTIDE SEQUENCE [LARGE SCALE GENOMIC DNA]</scope>
    <source>
        <strain evidence="1 2">ALDC</strain>
    </source>
</reference>
<reference evidence="1 2" key="1">
    <citation type="submission" date="2019-05" db="EMBL/GenBank/DDBJ databases">
        <title>The Complete Genome Sequence of the n-alkane-degrading Desulfoglaeba alkanexedens ALDC reveals multiple alkylsuccinate synthase gene clusters.</title>
        <authorList>
            <person name="Callaghan A.V."/>
            <person name="Davidova I.A."/>
            <person name="Duncan K.E."/>
            <person name="Morris B."/>
            <person name="McInerney M.J."/>
        </authorList>
    </citation>
    <scope>NUCLEOTIDE SEQUENCE [LARGE SCALE GENOMIC DNA]</scope>
    <source>
        <strain evidence="1 2">ALDC</strain>
    </source>
</reference>
<dbReference type="OrthoDB" id="5517263at2"/>
<organism evidence="1 2">
    <name type="scientific">Desulfoglaeba alkanexedens ALDC</name>
    <dbReference type="NCBI Taxonomy" id="980445"/>
    <lineage>
        <taxon>Bacteria</taxon>
        <taxon>Pseudomonadati</taxon>
        <taxon>Thermodesulfobacteriota</taxon>
        <taxon>Syntrophobacteria</taxon>
        <taxon>Syntrophobacterales</taxon>
        <taxon>Syntrophobacteraceae</taxon>
        <taxon>Desulfoglaeba</taxon>
    </lineage>
</organism>
<dbReference type="Proteomes" id="UP000298602">
    <property type="component" value="Chromosome"/>
</dbReference>
<gene>
    <name evidence="1" type="ORF">FDQ92_14250</name>
</gene>
<dbReference type="AlphaFoldDB" id="A0A4V1ERY2"/>
<protein>
    <submittedName>
        <fullName evidence="1">Uncharacterized protein</fullName>
    </submittedName>
</protein>
<accession>A0A4V1ERY2</accession>
<dbReference type="EMBL" id="CP040098">
    <property type="protein sequence ID" value="QCQ23231.1"/>
    <property type="molecule type" value="Genomic_DNA"/>
</dbReference>
<proteinExistence type="predicted"/>